<gene>
    <name evidence="2" type="ORF">GCM10008905_32320</name>
</gene>
<dbReference type="EMBL" id="BAAACF010000012">
    <property type="protein sequence ID" value="GAA0730708.1"/>
    <property type="molecule type" value="Genomic_DNA"/>
</dbReference>
<keyword evidence="3" id="KW-1185">Reference proteome</keyword>
<feature type="domain" description="PurM-like N-terminal" evidence="1">
    <location>
        <begin position="9"/>
        <end position="122"/>
    </location>
</feature>
<protein>
    <recommendedName>
        <fullName evidence="1">PurM-like N-terminal domain-containing protein</fullName>
    </recommendedName>
</protein>
<evidence type="ECO:0000259" key="1">
    <source>
        <dbReference type="Pfam" id="PF00586"/>
    </source>
</evidence>
<dbReference type="RefSeq" id="WP_343771389.1">
    <property type="nucleotide sequence ID" value="NZ_BAAACF010000012.1"/>
</dbReference>
<dbReference type="Gene3D" id="3.30.1330.10">
    <property type="entry name" value="PurM-like, N-terminal domain"/>
    <property type="match status" value="1"/>
</dbReference>
<comment type="caution">
    <text evidence="2">The sequence shown here is derived from an EMBL/GenBank/DDBJ whole genome shotgun (WGS) entry which is preliminary data.</text>
</comment>
<dbReference type="InterPro" id="IPR036921">
    <property type="entry name" value="PurM-like_N_sf"/>
</dbReference>
<proteinExistence type="predicted"/>
<dbReference type="InterPro" id="IPR016188">
    <property type="entry name" value="PurM-like_N"/>
</dbReference>
<dbReference type="Pfam" id="PF00586">
    <property type="entry name" value="AIRS"/>
    <property type="match status" value="1"/>
</dbReference>
<reference evidence="3" key="1">
    <citation type="journal article" date="2019" name="Int. J. Syst. Evol. Microbiol.">
        <title>The Global Catalogue of Microorganisms (GCM) 10K type strain sequencing project: providing services to taxonomists for standard genome sequencing and annotation.</title>
        <authorList>
            <consortium name="The Broad Institute Genomics Platform"/>
            <consortium name="The Broad Institute Genome Sequencing Center for Infectious Disease"/>
            <person name="Wu L."/>
            <person name="Ma J."/>
        </authorList>
    </citation>
    <scope>NUCLEOTIDE SEQUENCE [LARGE SCALE GENOMIC DNA]</scope>
    <source>
        <strain evidence="3">JCM 1405</strain>
    </source>
</reference>
<evidence type="ECO:0000313" key="2">
    <source>
        <dbReference type="EMBL" id="GAA0730708.1"/>
    </source>
</evidence>
<sequence>MKIDKVRDLTLVDIEKNKTMVIACDSSGSIGMKEGDVFKVPTAIVGKFALRVALMEVLASGAEVISITNAVCNEMEPTGREIIKGIEEELHQAGISSVALNGSTEENFKTSSTGIGITVVGIANNSLRVNNVKEEAMVVSIGIPKVGGEINLNKKDEDIADYSDLYKLLAHNEVYEIVPVGSKGVLYEGELLAKNNDMELTLVEDIYIDLHKTCGPATVLIAALSEDAYEELKLMKRMKLIGKLKLKG</sequence>
<name>A0ABP3UD59_9CLOT</name>
<evidence type="ECO:0000313" key="3">
    <source>
        <dbReference type="Proteomes" id="UP001500339"/>
    </source>
</evidence>
<organism evidence="2 3">
    <name type="scientific">Clostridium malenominatum</name>
    <dbReference type="NCBI Taxonomy" id="1539"/>
    <lineage>
        <taxon>Bacteria</taxon>
        <taxon>Bacillati</taxon>
        <taxon>Bacillota</taxon>
        <taxon>Clostridia</taxon>
        <taxon>Eubacteriales</taxon>
        <taxon>Clostridiaceae</taxon>
        <taxon>Clostridium</taxon>
    </lineage>
</organism>
<accession>A0ABP3UD59</accession>
<dbReference type="Proteomes" id="UP001500339">
    <property type="component" value="Unassembled WGS sequence"/>
</dbReference>